<feature type="short sequence motif" description="HXXXXD motif" evidence="6">
    <location>
        <begin position="148"/>
        <end position="153"/>
    </location>
</feature>
<comment type="function">
    <text evidence="6">Catalyzes the transfer of an acyl chain from an acyl-[acyl-carrier-protein] (ACP) to a Kdo(2)-(acyl)-lipid IV(A) to form a Kdo(2)-lipid A.</text>
</comment>
<dbReference type="GO" id="GO:0009276">
    <property type="term" value="C:Gram-negative-bacterium-type cell wall"/>
    <property type="evidence" value="ECO:0007669"/>
    <property type="project" value="InterPro"/>
</dbReference>
<organism evidence="7 8">
    <name type="scientific">Aeromonas veronii</name>
    <dbReference type="NCBI Taxonomy" id="654"/>
    <lineage>
        <taxon>Bacteria</taxon>
        <taxon>Pseudomonadati</taxon>
        <taxon>Pseudomonadota</taxon>
        <taxon>Gammaproteobacteria</taxon>
        <taxon>Aeromonadales</taxon>
        <taxon>Aeromonadaceae</taxon>
        <taxon>Aeromonas</taxon>
    </lineage>
</organism>
<keyword evidence="1 6" id="KW-1003">Cell membrane</keyword>
<dbReference type="GO" id="GO:0005886">
    <property type="term" value="C:plasma membrane"/>
    <property type="evidence" value="ECO:0007669"/>
    <property type="project" value="UniProtKB-SubCell"/>
</dbReference>
<feature type="transmembrane region" description="Helical" evidence="6">
    <location>
        <begin position="32"/>
        <end position="50"/>
    </location>
</feature>
<evidence type="ECO:0000256" key="2">
    <source>
        <dbReference type="ARBA" id="ARBA00022519"/>
    </source>
</evidence>
<dbReference type="GO" id="GO:0036104">
    <property type="term" value="P:Kdo2-lipid A biosynthetic process"/>
    <property type="evidence" value="ECO:0007669"/>
    <property type="project" value="UniProtKB-UniRule"/>
</dbReference>
<dbReference type="EMBL" id="CABWLC010000008">
    <property type="protein sequence ID" value="VXA83863.1"/>
    <property type="molecule type" value="Genomic_DNA"/>
</dbReference>
<evidence type="ECO:0000256" key="3">
    <source>
        <dbReference type="ARBA" id="ARBA00022679"/>
    </source>
</evidence>
<reference evidence="7 8" key="1">
    <citation type="submission" date="2019-10" db="EMBL/GenBank/DDBJ databases">
        <authorList>
            <person name="Karimi E."/>
        </authorList>
    </citation>
    <scope>NUCLEOTIDE SEQUENCE [LARGE SCALE GENOMIC DNA]</scope>
    <source>
        <strain evidence="7">Aeromonas sp. 8C</strain>
    </source>
</reference>
<dbReference type="Proteomes" id="UP000439123">
    <property type="component" value="Unassembled WGS sequence"/>
</dbReference>
<dbReference type="GO" id="GO:0016747">
    <property type="term" value="F:acyltransferase activity, transferring groups other than amino-acyl groups"/>
    <property type="evidence" value="ECO:0007669"/>
    <property type="project" value="InterPro"/>
</dbReference>
<keyword evidence="6" id="KW-0448">Lipopolysaccharide biosynthesis</keyword>
<keyword evidence="6" id="KW-1133">Transmembrane helix</keyword>
<comment type="similarity">
    <text evidence="6">Belongs to the LpxL/LpxM/LpxP family. LpxM subfamily.</text>
</comment>
<dbReference type="PANTHER" id="PTHR30606">
    <property type="entry name" value="LIPID A BIOSYNTHESIS LAUROYL ACYLTRANSFERASE"/>
    <property type="match status" value="1"/>
</dbReference>
<evidence type="ECO:0000313" key="7">
    <source>
        <dbReference type="EMBL" id="VXA83863.1"/>
    </source>
</evidence>
<keyword evidence="4 6" id="KW-0472">Membrane</keyword>
<dbReference type="PANTHER" id="PTHR30606:SF4">
    <property type="entry name" value="LIPID A BIOSYNTHESIS MYRISTOYLTRANSFERASE"/>
    <property type="match status" value="1"/>
</dbReference>
<protein>
    <recommendedName>
        <fullName evidence="6">Lipid A biosynthesis acyltransferase</fullName>
        <ecNumber evidence="6">2.3.1.243</ecNumber>
    </recommendedName>
    <alternativeName>
        <fullName evidence="6">Kdo(2)-lauroyl-lipid IV(A) acyltransferase</fullName>
    </alternativeName>
</protein>
<comment type="subcellular location">
    <subcellularLocation>
        <location evidence="6">Cell inner membrane</location>
        <topology evidence="6">Single-pass membrane protein</topology>
    </subcellularLocation>
</comment>
<dbReference type="NCBIfam" id="TIGR02208">
    <property type="entry name" value="lipid_A_msbB"/>
    <property type="match status" value="1"/>
</dbReference>
<keyword evidence="3 6" id="KW-0808">Transferase</keyword>
<dbReference type="InterPro" id="IPR004960">
    <property type="entry name" value="LipA_acyltrans"/>
</dbReference>
<dbReference type="PIRSF" id="PIRSF026649">
    <property type="entry name" value="MsbB"/>
    <property type="match status" value="1"/>
</dbReference>
<evidence type="ECO:0000313" key="8">
    <source>
        <dbReference type="Proteomes" id="UP000439123"/>
    </source>
</evidence>
<dbReference type="HAMAP" id="MF_01944">
    <property type="entry name" value="Lipid_A_LpxM"/>
    <property type="match status" value="1"/>
</dbReference>
<sequence>MQHHFFARPQYMSSQDPVFDSSFEARFLHPRYWFSWLALGVLMLLAFVPVRLRDRLAEALAPLVFRISKKQIYIARTNLEICFPDKSPEERDAIALTSIRVGLKSLLGFGEFTMRSQRYLMSRMQVIGWEHIEAERAAGRPVILVVPHTWPVDAAGYCFTQRGVPMCTMMKRARNPVFDWHLNRARAKNGCRVYERSAGIKAVIRTIKSGRSFFYLPDQDHGREKSIFAPFFGYPKATLPALPRLVQVSGAKAVPLLACYDEENHCYRLEIEAPFDNYPTEDVMADTCRMNDMVQQQLMRHPGQYMWFLKIFDTRQDQEGLDGLYEAGIQRIRKGLSPHG</sequence>
<dbReference type="UniPathway" id="UPA00030"/>
<dbReference type="GO" id="GO:0009103">
    <property type="term" value="P:lipopolysaccharide biosynthetic process"/>
    <property type="evidence" value="ECO:0007669"/>
    <property type="project" value="UniProtKB-UniRule"/>
</dbReference>
<comment type="pathway">
    <text evidence="6">Bacterial outer membrane biogenesis; lipopolysaccharide biosynthesis.</text>
</comment>
<dbReference type="UniPathway" id="UPA00360">
    <property type="reaction ID" value="UER00486"/>
</dbReference>
<dbReference type="CDD" id="cd07984">
    <property type="entry name" value="LPLAT_LABLAT-like"/>
    <property type="match status" value="1"/>
</dbReference>
<dbReference type="EC" id="2.3.1.243" evidence="6"/>
<keyword evidence="2 6" id="KW-0997">Cell inner membrane</keyword>
<comment type="pathway">
    <text evidence="6">Glycolipid biosynthesis; KDO(2)-lipid A biosynthesis; KDO(2)-lipid A from CMP-3-deoxy-D-manno-octulosonate and lipid IV(A): step 4/4.</text>
</comment>
<keyword evidence="6" id="KW-0812">Transmembrane</keyword>
<accession>A0A653KWP8</accession>
<keyword evidence="5 6" id="KW-0012">Acyltransferase</keyword>
<evidence type="ECO:0000256" key="1">
    <source>
        <dbReference type="ARBA" id="ARBA00022475"/>
    </source>
</evidence>
<evidence type="ECO:0000256" key="4">
    <source>
        <dbReference type="ARBA" id="ARBA00023136"/>
    </source>
</evidence>
<dbReference type="AlphaFoldDB" id="A0A653KWP8"/>
<evidence type="ECO:0000256" key="6">
    <source>
        <dbReference type="HAMAP-Rule" id="MF_01944"/>
    </source>
</evidence>
<dbReference type="Pfam" id="PF03279">
    <property type="entry name" value="Lip_A_acyltrans"/>
    <property type="match status" value="1"/>
</dbReference>
<dbReference type="NCBIfam" id="NF006507">
    <property type="entry name" value="PRK08943.1"/>
    <property type="match status" value="1"/>
</dbReference>
<name>A0A653KWP8_AERVE</name>
<comment type="catalytic activity">
    <reaction evidence="6">
        <text>an alpha-Kdo-(2-&gt;4)-alpha-Kdo-(2-&gt;6)-(acyl)-lipid IVA + a fatty acyl-[ACP] = an alpha-Kdo-(2-&gt;4)-alpha-Kdo-(2-&gt;6)-lipid A + holo-[ACP]</text>
        <dbReference type="Rhea" id="RHEA:69400"/>
        <dbReference type="Rhea" id="RHEA-COMP:9685"/>
        <dbReference type="Rhea" id="RHEA-COMP:14125"/>
        <dbReference type="ChEBI" id="CHEBI:64479"/>
        <dbReference type="ChEBI" id="CHEBI:138651"/>
        <dbReference type="ChEBI" id="CHEBI:176430"/>
        <dbReference type="ChEBI" id="CHEBI:176431"/>
        <dbReference type="EC" id="2.3.1.243"/>
    </reaction>
</comment>
<dbReference type="InterPro" id="IPR011921">
    <property type="entry name" value="Lipid_A_MsbB"/>
</dbReference>
<proteinExistence type="inferred from homology"/>
<evidence type="ECO:0000256" key="5">
    <source>
        <dbReference type="ARBA" id="ARBA00023315"/>
    </source>
</evidence>
<gene>
    <name evidence="6 7" type="primary">lpxM</name>
    <name evidence="7" type="ORF">AERO8C_160016</name>
</gene>